<feature type="region of interest" description="Disordered" evidence="1">
    <location>
        <begin position="878"/>
        <end position="897"/>
    </location>
</feature>
<feature type="domain" description="Bacterial Ig" evidence="2">
    <location>
        <begin position="172"/>
        <end position="253"/>
    </location>
</feature>
<dbReference type="Pfam" id="PF17963">
    <property type="entry name" value="Big_9"/>
    <property type="match status" value="2"/>
</dbReference>
<feature type="domain" description="Bacterial Ig" evidence="2">
    <location>
        <begin position="465"/>
        <end position="545"/>
    </location>
</feature>
<dbReference type="InterPro" id="IPR055014">
    <property type="entry name" value="BapA_Bap-like_C"/>
</dbReference>
<feature type="domain" description="Bacterial Ig-like" evidence="3">
    <location>
        <begin position="1780"/>
        <end position="1871"/>
    </location>
</feature>
<dbReference type="NCBIfam" id="TIGR01965">
    <property type="entry name" value="VCBS_repeat"/>
    <property type="match status" value="3"/>
</dbReference>
<dbReference type="NCBIfam" id="NF045619">
    <property type="entry name" value="adhes_GNV_Cterm"/>
    <property type="match status" value="1"/>
</dbReference>
<dbReference type="InterPro" id="IPR019960">
    <property type="entry name" value="T1SS_VCA0849"/>
</dbReference>
<dbReference type="InterPro" id="IPR010221">
    <property type="entry name" value="VCBS_dom"/>
</dbReference>
<feature type="domain" description="Bacterial Ig-like" evidence="3">
    <location>
        <begin position="1275"/>
        <end position="1370"/>
    </location>
</feature>
<feature type="domain" description="Bacterial Ig-like" evidence="3">
    <location>
        <begin position="669"/>
        <end position="754"/>
    </location>
</feature>
<feature type="compositionally biased region" description="Polar residues" evidence="1">
    <location>
        <begin position="992"/>
        <end position="1004"/>
    </location>
</feature>
<feature type="region of interest" description="Disordered" evidence="1">
    <location>
        <begin position="776"/>
        <end position="795"/>
    </location>
</feature>
<feature type="compositionally biased region" description="Low complexity" evidence="1">
    <location>
        <begin position="2003"/>
        <end position="2012"/>
    </location>
</feature>
<feature type="compositionally biased region" description="Polar residues" evidence="1">
    <location>
        <begin position="274"/>
        <end position="292"/>
    </location>
</feature>
<feature type="compositionally biased region" description="Polar residues" evidence="1">
    <location>
        <begin position="565"/>
        <end position="574"/>
    </location>
</feature>
<feature type="compositionally biased region" description="Polar residues" evidence="1">
    <location>
        <begin position="237"/>
        <end position="249"/>
    </location>
</feature>
<dbReference type="InterPro" id="IPR044016">
    <property type="entry name" value="Big_13"/>
</dbReference>
<dbReference type="Pfam" id="PF22783">
    <property type="entry name" value="BapA_N"/>
    <property type="match status" value="1"/>
</dbReference>
<accession>A0A2J0PHT8</accession>
<dbReference type="EMBL" id="NEEU01000015">
    <property type="protein sequence ID" value="PJD71983.1"/>
    <property type="molecule type" value="Genomic_DNA"/>
</dbReference>
<feature type="domain" description="Bacterial Ig-like" evidence="3">
    <location>
        <begin position="1473"/>
        <end position="1558"/>
    </location>
</feature>
<dbReference type="InterPro" id="IPR048051">
    <property type="entry name" value="BapA-like_prefix-like"/>
</dbReference>
<comment type="caution">
    <text evidence="5">The sequence shown here is derived from an EMBL/GenBank/DDBJ whole genome shotgun (WGS) entry which is preliminary data.</text>
</comment>
<feature type="compositionally biased region" description="Low complexity" evidence="1">
    <location>
        <begin position="527"/>
        <end position="545"/>
    </location>
</feature>
<evidence type="ECO:0000259" key="2">
    <source>
        <dbReference type="Pfam" id="PF17936"/>
    </source>
</evidence>
<feature type="domain" description="Bacterial Ig-like" evidence="3">
    <location>
        <begin position="2311"/>
        <end position="2389"/>
    </location>
</feature>
<feature type="domain" description="Bacterial Ig-like" evidence="3">
    <location>
        <begin position="988"/>
        <end position="1068"/>
    </location>
</feature>
<feature type="domain" description="Biofilm-associated protein BapA-like prefix-like" evidence="4">
    <location>
        <begin position="1"/>
        <end position="122"/>
    </location>
</feature>
<feature type="domain" description="Bacterial Ig" evidence="2">
    <location>
        <begin position="1373"/>
        <end position="1450"/>
    </location>
</feature>
<feature type="region of interest" description="Disordered" evidence="1">
    <location>
        <begin position="565"/>
        <end position="588"/>
    </location>
</feature>
<gene>
    <name evidence="5" type="ORF">B9Q37_20180</name>
</gene>
<dbReference type="Proteomes" id="UP000230495">
    <property type="component" value="Unassembled WGS sequence"/>
</dbReference>
<dbReference type="InterPro" id="IPR013783">
    <property type="entry name" value="Ig-like_fold"/>
</dbReference>
<dbReference type="InterPro" id="IPR041498">
    <property type="entry name" value="Big_6"/>
</dbReference>
<feature type="domain" description="Bacterial Ig-like" evidence="3">
    <location>
        <begin position="882"/>
        <end position="962"/>
    </location>
</feature>
<dbReference type="NCBIfam" id="TIGR03661">
    <property type="entry name" value="T1SS_VCA0849"/>
    <property type="match status" value="1"/>
</dbReference>
<evidence type="ECO:0000256" key="1">
    <source>
        <dbReference type="SAM" id="MobiDB-lite"/>
    </source>
</evidence>
<feature type="region of interest" description="Disordered" evidence="1">
    <location>
        <begin position="527"/>
        <end position="549"/>
    </location>
</feature>
<dbReference type="OrthoDB" id="8481600at2"/>
<name>A0A2J0PHT8_9ENTR</name>
<evidence type="ECO:0000259" key="3">
    <source>
        <dbReference type="Pfam" id="PF19077"/>
    </source>
</evidence>
<evidence type="ECO:0000313" key="6">
    <source>
        <dbReference type="Proteomes" id="UP000230495"/>
    </source>
</evidence>
<dbReference type="RefSeq" id="WP_100126908.1">
    <property type="nucleotide sequence ID" value="NZ_CP118560.1"/>
</dbReference>
<feature type="region of interest" description="Disordered" evidence="1">
    <location>
        <begin position="1090"/>
        <end position="1109"/>
    </location>
</feature>
<evidence type="ECO:0000259" key="4">
    <source>
        <dbReference type="Pfam" id="PF22783"/>
    </source>
</evidence>
<feature type="domain" description="Bacterial Ig-like" evidence="3">
    <location>
        <begin position="2208"/>
        <end position="2286"/>
    </location>
</feature>
<feature type="region of interest" description="Disordered" evidence="1">
    <location>
        <begin position="969"/>
        <end position="1004"/>
    </location>
</feature>
<dbReference type="NCBIfam" id="NF033510">
    <property type="entry name" value="Ca_tandemer"/>
    <property type="match status" value="23"/>
</dbReference>
<feature type="domain" description="Bacterial Ig-like" evidence="3">
    <location>
        <begin position="1688"/>
        <end position="1765"/>
    </location>
</feature>
<feature type="compositionally biased region" description="Polar residues" evidence="1">
    <location>
        <begin position="880"/>
        <end position="894"/>
    </location>
</feature>
<evidence type="ECO:0000313" key="5">
    <source>
        <dbReference type="EMBL" id="PJD71983.1"/>
    </source>
</evidence>
<feature type="domain" description="Bacterial Ig-like" evidence="3">
    <location>
        <begin position="266"/>
        <end position="357"/>
    </location>
</feature>
<sequence length="3368" mass="336131">MSQISVISKLTGVETTTEGTQVTLSHSSIVELHVERADVSHFARSGNDLVVTLHSGEVITLKNFYVTDAQGVSQLVLQDSDGALWWIEDPAGAATYESIASTDVLLAASGSDTGGAAIWPWALGGIVAAGGIAAAASSGGGGGGDDDNNGNPNPNPDPGTPGEPSTPDTTPPNAPSSLTFSSDGKTVTGTAEPGSTITLKDANGNVIGTGKTGSDGNFTVSLGTPLINGEHVTATATDAAGNTSQSATVTAPDLTAPDAPTIGSVTDDVGPQTGALTNGSSTNDQRPQLSGTAEAGSTVTIYDGGIAIGTAVVSSNGTWTFTPSVDLSESTHQITVRATDAAGNTGPASPVFTLTVDLTPPATPTAIVLTDDTGTIRGTITSGTATDASKPILAGTGEPGGTITIYDNGVVVGTTTVLPNGTWSIRPDGPLPDGAHSITVVETDAAGNQSAASAPITFTVDTTPPLAPGNLVVSNDGGSISGTAEPGSTVTIRDGNVILGTSVADSEGNFTLTLTPPKLNGETLTANATDAAGNTGPATAAAAPDTTPPQTPVIVSVIDDVQATTGPVGQNGLTNDRAPTLNGTGEPGSTITISNGSDILGTVNVPSSGLWSFTPPVPLSNGTYVFTATATDAAGNPSGQSNAWTITVDGTAPDAPVITQVVDDAPGGTLGSLNLNDTTNDATPTLSGTAEANATVTIRADGVVIGTTVADGLGAWSFTPSTPLGEGPHTLTAVATDAAGNTSGVSNSWGLIIDSVAPATPVITQVVDDAPEGLGALSPNGSTNDTTPTLNGTAEPGSTVTIRLDGADLVTVPVGSNGTWTYTPTAPLGEGPHTFTVVATDAAGNTSLPSTGFNIIVDTTPPVAATIASVTDDVGGVQGPLSSGDTTDDTQPLLQGTAPPDAVVTVYDGTTLLGTAILDGSGGWSFTPVTPLTDGPHSLTVHTTDAAGNTTVSSPFVLTVDTVAPATPDIPAITVNPDGTETPLNPGETTRDTTPTLSGTGNPGDTVTIYNGGVKLDDVVVDGTGNWTWTPATPLPNGTYDITLTVTNMDGTGNESAPSQPVTITIDTDPPATPAAPVITDSVSQVTGPVPDGGTTNDPRPVLSGTGTANDVINITDTVNGIPTVVGTVTVDSTGNWSWRPDSNIGEGSHVYTATATDEAGNVSAASPAITITVDTVAPDTPVISAVGGEPSGGFITDATPTVGGTGVNGETVIVYNNGVELGRVVVANGEWNIDLPAQTDGPLNITVAGVDAAGNVSAPSPVFTVTLDTVAPEIPQINAVSDSQLTNNVLYTRDGVPTLTGTGEPGSTVVVSVDGTPSAVPVTVQPNGSWTWTADSTLADGQHTFTVSASDPAGNTSASSAPLNVTVDTLDPTAPDNLNLAAEGTPLTGTAEAGSIITVMNGSTVIGTGVVDSTGNFSIAVSPAPQDGATLTVSATDASGRTSPDATYNVIGTLPNLPDIPVITAINDDAAPLTGDVKGKTTNDITPTLTGTAEAGSLVTIYQDGGLTPVATVTADGSGNWSYTPAALGEGLHSFEVTATLNGATSGRSPAASVTVDLTAPGAPTIGAVIDDVGPGTGPLTNGQTTNDNQPTLTGTGAVGDTISVYNNGTLLGSVVVGNTGTWSFTPPSSLAEGTHVLTIRETDPAGNQSAPSAGFTVVVDTVSTTPVITNVTDDVGNTATTVVSGTPTNDATPTLSGTAEANSVVTIFDGGTQIGVVTADGTGAWTFTPETALAEGSHSFTAQATDPQGNVSAVSGAWSVVVDLTAPTVPTLDTVNDNVPGGITGNLTSGQVTNDSTPTIGGTGQAGSTIHIMNNGTQIGTAIVDGSGNWSFTPTTPLVDGSYALRVYATDVAGNASANSSVFTFTVDTAGPVVPVVTSVIDDIAPVTGTLTSGNTTNDARPTFNGTGDVGSTVHVIVDGNEIGTAVVNAQGNWTFTPGSDLSDGPHAITFNATDAAGNTGSTTAPFNLTVDTGVPSAPVISTAADNVGSVQTPLSSGQSTDDTTPTLNGTATANATVTVYENGQPIGTALADGTGAWSFTPSTPLSSGSHTWTATVTDAAGNVSPASPGFTLVVDTTAPNAPVISQAIDDVGSITGPITSGQTTDDTVPRLVGTSEPFATVNIYEGTTLVGTGTADGTGNWSILLNTTLTTGAHSFTAQATDAAGNTSVSSASFSLTIDTTPPALPVLTSILDDVGNAATPVANGGLTNDAQPTLSGTAEAGSTVKIFDNGVQIGSVTATGGAWSFTPSPALGNGSHNLTFTATDAAGNVSAPTAGYVINVDTLAPSAPVISSVVDDVGSVTGPITGPTNDTRPTLNGTAEANATVRIYDGITLVGTVTADASGNWTLPQTTTTLTQGTHNFTATATDAAGNTSVASTVTTIIVDTTAPTAPTGTFNADGSVLTGNAEAGSTVSIRLADGSTVTAIAGSNGTYSYTFTNKQTEGQTLQITATDAAGNTSLPGSALAPVVPLSASNNVEELDLSTTATVTNSQYSDYGFLLVGAVGNVLTLLGNDTAQVNFTVGNGGSADIVVNANATGAVLSLLNTLELVVQHYVNGAWTTVVDTGQPQFADLLTLGATGVSLNLTGLADGNYRVLSYNTNLLATGSYTSLDVAVKETGPGTVTGDTSLNGNVILDTDPTAGSDNAPAGTTISAVTNAQGVTTNINADGTVVQGQYGTLTINRDGSYSYTLTDTSAAVIGRTESFTYTITHNGVSASAQLVVSLGTGTVSNGIVAVDDTNALTFDTSVHEINNGTSSQGGFTLVGINLGNTLGLNLLDDMTNPIIYNVEEGTTRTMTIQASVGGVALASVFDLYVYKFNNATQTFEQVRVESGWLRAPLLGGTSSQLTLQLPAGEYLFLLNTASGITALTAYTLSVLQDHVYSVSSISETTTGDVLANDPVPAGTLVTEVNGVAVNGTGTTTIQGEYGTLTINSSGQYTYTLRSGVGVDHISTPDTFVYTVTAPDGTKDTASLNITPTAQPMNAVNDVSAVMDVTSVHHTSAYSDTTVGTASWTTALLSSTQGSGSGTFVVDPNTALHNASLHFNVASLLSLGGLTVNWTISDGSGVIRSGSFGGISLLNGSIDVPLTGLDLNAGTYTLSYTGSVPGLSVGNITITPSVNGTTYSLTDFDATGTHTVNGNIFDGTDSGGVLDQLHSVDTRVSITGYNGVTTTLDPYTGSATVNITGHYGTLAIAADGHYTYTLNSGVSLSSMTSKETFNYTLTDATGKTDSASLTINMAPQFISSEHNDVITGTAYGDTLIYQVLNNTVGNATGGNVSSTAGDHWTGFSLAQGDKIDISDLLVGWNGSASTLGNYLHVTNSNGNTVISIDRDGAGSTYTNTTLVTLDGVQTTYDELVNQQHIITT</sequence>
<feature type="domain" description="Bacterial Ig-like" evidence="3">
    <location>
        <begin position="775"/>
        <end position="859"/>
    </location>
</feature>
<feature type="domain" description="Bacterial Ig-like" evidence="3">
    <location>
        <begin position="2000"/>
        <end position="2079"/>
    </location>
</feature>
<feature type="domain" description="Bacterial Ig-like" evidence="3">
    <location>
        <begin position="560"/>
        <end position="649"/>
    </location>
</feature>
<feature type="domain" description="Bacterial Ig-like" evidence="3">
    <location>
        <begin position="1890"/>
        <end position="1975"/>
    </location>
</feature>
<reference evidence="5 6" key="1">
    <citation type="journal article" date="2017" name="J. Antimicrob. Chemother.">
        <title>Characterization of the population structure, drug resistance mechanisms and plasmids of the community-associated Enterobacter cloacae complex in China.</title>
        <authorList>
            <person name="Zhou K."/>
            <person name="Yu W."/>
            <person name="Cao X."/>
            <person name="Shen P."/>
            <person name="Lu H."/>
            <person name="Luo Q."/>
            <person name="Rossen J.W.A."/>
            <person name="Xiao Y."/>
        </authorList>
    </citation>
    <scope>NUCLEOTIDE SEQUENCE [LARGE SCALE GENOMIC DNA]</scope>
    <source>
        <strain evidence="5">ECC1097</strain>
    </source>
</reference>
<feature type="region of interest" description="Disordered" evidence="1">
    <location>
        <begin position="237"/>
        <end position="292"/>
    </location>
</feature>
<feature type="domain" description="Bacterial Ig-like" evidence="3">
    <location>
        <begin position="370"/>
        <end position="462"/>
    </location>
</feature>
<feature type="region of interest" description="Disordered" evidence="1">
    <location>
        <begin position="136"/>
        <end position="216"/>
    </location>
</feature>
<organism evidence="5">
    <name type="scientific">Enterobacter kobei</name>
    <dbReference type="NCBI Taxonomy" id="208224"/>
    <lineage>
        <taxon>Bacteria</taxon>
        <taxon>Pseudomonadati</taxon>
        <taxon>Pseudomonadota</taxon>
        <taxon>Gammaproteobacteria</taxon>
        <taxon>Enterobacterales</taxon>
        <taxon>Enterobacteriaceae</taxon>
        <taxon>Enterobacter</taxon>
        <taxon>Enterobacter cloacae complex</taxon>
    </lineage>
</organism>
<feature type="domain" description="Bacterial Ig-like" evidence="3">
    <location>
        <begin position="1075"/>
        <end position="1176"/>
    </location>
</feature>
<dbReference type="NCBIfam" id="NF033677">
    <property type="entry name" value="biofilm_BapA_N"/>
    <property type="match status" value="1"/>
</dbReference>
<feature type="domain" description="Bacterial Ig-like" evidence="3">
    <location>
        <begin position="1193"/>
        <end position="1270"/>
    </location>
</feature>
<protein>
    <submittedName>
        <fullName evidence="5">Adhesin</fullName>
    </submittedName>
</protein>
<feature type="domain" description="Bacterial Ig" evidence="2">
    <location>
        <begin position="2391"/>
        <end position="2469"/>
    </location>
</feature>
<dbReference type="Gene3D" id="2.60.40.10">
    <property type="entry name" value="Immunoglobulins"/>
    <property type="match status" value="23"/>
</dbReference>
<feature type="domain" description="Bacterial Ig-like" evidence="3">
    <location>
        <begin position="2093"/>
        <end position="2183"/>
    </location>
</feature>
<proteinExistence type="predicted"/>
<feature type="region of interest" description="Disordered" evidence="1">
    <location>
        <begin position="1993"/>
        <end position="2012"/>
    </location>
</feature>
<feature type="domain" description="Bacterial Ig-like" evidence="3">
    <location>
        <begin position="1578"/>
        <end position="1663"/>
    </location>
</feature>
<dbReference type="Pfam" id="PF19077">
    <property type="entry name" value="Big_13"/>
    <property type="match status" value="19"/>
</dbReference>
<feature type="compositionally biased region" description="Polar residues" evidence="1">
    <location>
        <begin position="1993"/>
        <end position="2002"/>
    </location>
</feature>
<dbReference type="Pfam" id="PF17936">
    <property type="entry name" value="Big_6"/>
    <property type="match status" value="4"/>
</dbReference>
<feature type="compositionally biased region" description="Polar residues" evidence="1">
    <location>
        <begin position="175"/>
        <end position="198"/>
    </location>
</feature>
<feature type="compositionally biased region" description="Polar residues" evidence="1">
    <location>
        <begin position="779"/>
        <end position="795"/>
    </location>
</feature>